<dbReference type="Proteomes" id="UP000820818">
    <property type="component" value="Linkage Group LG10"/>
</dbReference>
<dbReference type="AlphaFoldDB" id="A0AAD5KWI9"/>
<evidence type="ECO:0000313" key="1">
    <source>
        <dbReference type="EMBL" id="KAI9551785.1"/>
    </source>
</evidence>
<gene>
    <name evidence="1" type="ORF">GHT06_022121</name>
</gene>
<reference evidence="1 2" key="1">
    <citation type="submission" date="2022-05" db="EMBL/GenBank/DDBJ databases">
        <title>A multi-omics perspective on studying reproductive biology in Daphnia sinensis.</title>
        <authorList>
            <person name="Jia J."/>
        </authorList>
    </citation>
    <scope>NUCLEOTIDE SEQUENCE [LARGE SCALE GENOMIC DNA]</scope>
    <source>
        <strain evidence="1 2">WSL</strain>
    </source>
</reference>
<name>A0AAD5KWI9_9CRUS</name>
<evidence type="ECO:0000313" key="2">
    <source>
        <dbReference type="Proteomes" id="UP000820818"/>
    </source>
</evidence>
<proteinExistence type="predicted"/>
<comment type="caution">
    <text evidence="1">The sequence shown here is derived from an EMBL/GenBank/DDBJ whole genome shotgun (WGS) entry which is preliminary data.</text>
</comment>
<protein>
    <submittedName>
        <fullName evidence="1">Uncharacterized protein</fullName>
    </submittedName>
</protein>
<keyword evidence="2" id="KW-1185">Reference proteome</keyword>
<dbReference type="EMBL" id="WJBH02000010">
    <property type="protein sequence ID" value="KAI9551785.1"/>
    <property type="molecule type" value="Genomic_DNA"/>
</dbReference>
<organism evidence="1 2">
    <name type="scientific">Daphnia sinensis</name>
    <dbReference type="NCBI Taxonomy" id="1820382"/>
    <lineage>
        <taxon>Eukaryota</taxon>
        <taxon>Metazoa</taxon>
        <taxon>Ecdysozoa</taxon>
        <taxon>Arthropoda</taxon>
        <taxon>Crustacea</taxon>
        <taxon>Branchiopoda</taxon>
        <taxon>Diplostraca</taxon>
        <taxon>Cladocera</taxon>
        <taxon>Anomopoda</taxon>
        <taxon>Daphniidae</taxon>
        <taxon>Daphnia</taxon>
        <taxon>Daphnia similis group</taxon>
    </lineage>
</organism>
<sequence>MEGKRRIAPEAHFRSGMPGNVARASALFFSPDVTQRSKNPISIAATAFSERAEKLTCFFQPSHISPSDGLAMPIIARLIEFNLKATLFSPHC</sequence>
<accession>A0AAD5KWI9</accession>